<feature type="transmembrane region" description="Helical" evidence="6">
    <location>
        <begin position="441"/>
        <end position="460"/>
    </location>
</feature>
<dbReference type="PANTHER" id="PTHR43478:SF1">
    <property type="entry name" value="NA+_H+ ANTIPORTER NHAC-LIKE C-TERMINAL DOMAIN-CONTAINING PROTEIN"/>
    <property type="match status" value="1"/>
</dbReference>
<keyword evidence="9" id="KW-1185">Reference proteome</keyword>
<evidence type="ECO:0000256" key="1">
    <source>
        <dbReference type="ARBA" id="ARBA00004651"/>
    </source>
</evidence>
<dbReference type="GO" id="GO:0005886">
    <property type="term" value="C:plasma membrane"/>
    <property type="evidence" value="ECO:0007669"/>
    <property type="project" value="UniProtKB-SubCell"/>
</dbReference>
<evidence type="ECO:0000259" key="7">
    <source>
        <dbReference type="Pfam" id="PF03553"/>
    </source>
</evidence>
<keyword evidence="4 6" id="KW-1133">Transmembrane helix</keyword>
<keyword evidence="5 6" id="KW-0472">Membrane</keyword>
<evidence type="ECO:0000256" key="3">
    <source>
        <dbReference type="ARBA" id="ARBA00022692"/>
    </source>
</evidence>
<feature type="transmembrane region" description="Helical" evidence="6">
    <location>
        <begin position="192"/>
        <end position="211"/>
    </location>
</feature>
<gene>
    <name evidence="8" type="ORF">FLL45_18370</name>
</gene>
<keyword evidence="3 6" id="KW-0812">Transmembrane</keyword>
<evidence type="ECO:0000313" key="9">
    <source>
        <dbReference type="Proteomes" id="UP000317839"/>
    </source>
</evidence>
<proteinExistence type="predicted"/>
<name>A0A545T4S6_9GAMM</name>
<evidence type="ECO:0000313" key="8">
    <source>
        <dbReference type="EMBL" id="TQV72185.1"/>
    </source>
</evidence>
<feature type="transmembrane region" description="Helical" evidence="6">
    <location>
        <begin position="246"/>
        <end position="268"/>
    </location>
</feature>
<evidence type="ECO:0000256" key="2">
    <source>
        <dbReference type="ARBA" id="ARBA00022475"/>
    </source>
</evidence>
<dbReference type="PANTHER" id="PTHR43478">
    <property type="entry name" value="NA+/H+ ANTIPORTER-RELATED"/>
    <property type="match status" value="1"/>
</dbReference>
<evidence type="ECO:0000256" key="4">
    <source>
        <dbReference type="ARBA" id="ARBA00022989"/>
    </source>
</evidence>
<feature type="transmembrane region" description="Helical" evidence="6">
    <location>
        <begin position="109"/>
        <end position="130"/>
    </location>
</feature>
<keyword evidence="2" id="KW-1003">Cell membrane</keyword>
<dbReference type="RefSeq" id="WP_142943515.1">
    <property type="nucleotide sequence ID" value="NZ_VIKR01000005.1"/>
</dbReference>
<feature type="transmembrane region" description="Helical" evidence="6">
    <location>
        <begin position="151"/>
        <end position="172"/>
    </location>
</feature>
<dbReference type="InterPro" id="IPR018461">
    <property type="entry name" value="Na/H_Antiport_NhaC-like_C"/>
</dbReference>
<dbReference type="EMBL" id="VIKR01000005">
    <property type="protein sequence ID" value="TQV72185.1"/>
    <property type="molecule type" value="Genomic_DNA"/>
</dbReference>
<dbReference type="Pfam" id="PF03553">
    <property type="entry name" value="Na_H_antiporter"/>
    <property type="match status" value="1"/>
</dbReference>
<feature type="domain" description="Na+/H+ antiporter NhaC-like C-terminal" evidence="7">
    <location>
        <begin position="182"/>
        <end position="459"/>
    </location>
</feature>
<comment type="caution">
    <text evidence="8">The sequence shown here is derived from an EMBL/GenBank/DDBJ whole genome shotgun (WGS) entry which is preliminary data.</text>
</comment>
<reference evidence="8 9" key="1">
    <citation type="submission" date="2019-06" db="EMBL/GenBank/DDBJ databases">
        <title>Draft genome of Aliikangiella marina GYP-15.</title>
        <authorList>
            <person name="Wang G."/>
        </authorList>
    </citation>
    <scope>NUCLEOTIDE SEQUENCE [LARGE SCALE GENOMIC DNA]</scope>
    <source>
        <strain evidence="8 9">GYP-15</strain>
    </source>
</reference>
<dbReference type="Proteomes" id="UP000317839">
    <property type="component" value="Unassembled WGS sequence"/>
</dbReference>
<accession>A0A545T4S6</accession>
<comment type="subcellular location">
    <subcellularLocation>
        <location evidence="1">Cell membrane</location>
        <topology evidence="1">Multi-pass membrane protein</topology>
    </subcellularLocation>
</comment>
<feature type="transmembrane region" description="Helical" evidence="6">
    <location>
        <begin position="66"/>
        <end position="89"/>
    </location>
</feature>
<evidence type="ECO:0000256" key="6">
    <source>
        <dbReference type="SAM" id="Phobius"/>
    </source>
</evidence>
<feature type="transmembrane region" description="Helical" evidence="6">
    <location>
        <begin position="319"/>
        <end position="340"/>
    </location>
</feature>
<feature type="transmembrane region" description="Helical" evidence="6">
    <location>
        <begin position="360"/>
        <end position="383"/>
    </location>
</feature>
<protein>
    <submittedName>
        <fullName evidence="8">Sodium:proton antiporter</fullName>
    </submittedName>
</protein>
<dbReference type="AlphaFoldDB" id="A0A545T4S6"/>
<evidence type="ECO:0000256" key="5">
    <source>
        <dbReference type="ARBA" id="ARBA00023136"/>
    </source>
</evidence>
<feature type="transmembrane region" description="Helical" evidence="6">
    <location>
        <begin position="390"/>
        <end position="411"/>
    </location>
</feature>
<sequence>MDWFTLLPPAIAIGVAVWKKDVIISLLTALLVAEVLLQQFNPGLGFLAVFDRIVDVFSSAGNTRILIFSLLIGALLSLIKLSGGVAAFVNWVSEKGLANSQRKVASMPTLLGIVIFIETNLSILTAGFISRDLFDKVKMSRARLAYIIDSTCAPICVIILFNAWGAFLLSLLDDYPIDNPVETLVYSIPYNLYSWLTLALVFYTVWSGRVFGPMKRAEQQLEQSSSPQTGNNPSAQDEPVQQATKVSFMLVPLLTMIGGIVFFMWYSGNGEILKGSGSKSVLWAVSVACLVAFVMIRFSRYSQKATTLVKWSFQGMSDLLPLVTTVLLALALGNSMKALGTGEFVSQMVSQNLPLFTVPALIFISASIISFTTGTSWGTFGILVPIGVPIALSLGIPVEIIMAAIVGGGVFGDHCSPISDTTIVSSLAAGCDHLEHVKTQIPYALIAGGISILGFLVIGATV</sequence>
<dbReference type="OrthoDB" id="9762978at2"/>
<feature type="transmembrane region" description="Helical" evidence="6">
    <location>
        <begin position="280"/>
        <end position="298"/>
    </location>
</feature>
<organism evidence="8 9">
    <name type="scientific">Aliikangiella marina</name>
    <dbReference type="NCBI Taxonomy" id="1712262"/>
    <lineage>
        <taxon>Bacteria</taxon>
        <taxon>Pseudomonadati</taxon>
        <taxon>Pseudomonadota</taxon>
        <taxon>Gammaproteobacteria</taxon>
        <taxon>Oceanospirillales</taxon>
        <taxon>Pleioneaceae</taxon>
        <taxon>Aliikangiella</taxon>
    </lineage>
</organism>